<organism evidence="2 3">
    <name type="scientific">Mycena rosella</name>
    <name type="common">Pink bonnet</name>
    <name type="synonym">Agaricus rosellus</name>
    <dbReference type="NCBI Taxonomy" id="1033263"/>
    <lineage>
        <taxon>Eukaryota</taxon>
        <taxon>Fungi</taxon>
        <taxon>Dikarya</taxon>
        <taxon>Basidiomycota</taxon>
        <taxon>Agaricomycotina</taxon>
        <taxon>Agaricomycetes</taxon>
        <taxon>Agaricomycetidae</taxon>
        <taxon>Agaricales</taxon>
        <taxon>Marasmiineae</taxon>
        <taxon>Mycenaceae</taxon>
        <taxon>Mycena</taxon>
    </lineage>
</organism>
<evidence type="ECO:0000313" key="3">
    <source>
        <dbReference type="Proteomes" id="UP001221757"/>
    </source>
</evidence>
<comment type="caution">
    <text evidence="2">The sequence shown here is derived from an EMBL/GenBank/DDBJ whole genome shotgun (WGS) entry which is preliminary data.</text>
</comment>
<keyword evidence="3" id="KW-1185">Reference proteome</keyword>
<evidence type="ECO:0000256" key="1">
    <source>
        <dbReference type="SAM" id="MobiDB-lite"/>
    </source>
</evidence>
<reference evidence="2" key="1">
    <citation type="submission" date="2023-03" db="EMBL/GenBank/DDBJ databases">
        <title>Massive genome expansion in bonnet fungi (Mycena s.s.) driven by repeated elements and novel gene families across ecological guilds.</title>
        <authorList>
            <consortium name="Lawrence Berkeley National Laboratory"/>
            <person name="Harder C.B."/>
            <person name="Miyauchi S."/>
            <person name="Viragh M."/>
            <person name="Kuo A."/>
            <person name="Thoen E."/>
            <person name="Andreopoulos B."/>
            <person name="Lu D."/>
            <person name="Skrede I."/>
            <person name="Drula E."/>
            <person name="Henrissat B."/>
            <person name="Morin E."/>
            <person name="Kohler A."/>
            <person name="Barry K."/>
            <person name="LaButti K."/>
            <person name="Morin E."/>
            <person name="Salamov A."/>
            <person name="Lipzen A."/>
            <person name="Mereny Z."/>
            <person name="Hegedus B."/>
            <person name="Baldrian P."/>
            <person name="Stursova M."/>
            <person name="Weitz H."/>
            <person name="Taylor A."/>
            <person name="Grigoriev I.V."/>
            <person name="Nagy L.G."/>
            <person name="Martin F."/>
            <person name="Kauserud H."/>
        </authorList>
    </citation>
    <scope>NUCLEOTIDE SEQUENCE</scope>
    <source>
        <strain evidence="2">CBHHK067</strain>
    </source>
</reference>
<dbReference type="EMBL" id="JARKIE010000130">
    <property type="protein sequence ID" value="KAJ7679633.1"/>
    <property type="molecule type" value="Genomic_DNA"/>
</dbReference>
<accession>A0AAD7D4X5</accession>
<gene>
    <name evidence="2" type="ORF">B0H17DRAFT_1139161</name>
</gene>
<protein>
    <submittedName>
        <fullName evidence="2">Uncharacterized protein</fullName>
    </submittedName>
</protein>
<dbReference type="AlphaFoldDB" id="A0AAD7D4X5"/>
<evidence type="ECO:0000313" key="2">
    <source>
        <dbReference type="EMBL" id="KAJ7679633.1"/>
    </source>
</evidence>
<sequence>MSEPEIRAKSTVVAVPKIYSLKRVLEQQIFGSSTGVCRSNRRYKDWPAAAAKAHAGDRFASELPSDTETKTKSKVYRRRGKENGKANAQFVSSDFPESKEPVFWGDSLEDSRHCDVEYIAKKESGLSKADPVVVALALRRSSWRKQLIISRLKRILTEEVELQVADSPSRHHDLFCGPDQSELDFESDLSTIVGEENLDGNREEWEVGAEDWQNVKDEESSMESLQTFGNSYIQCL</sequence>
<feature type="region of interest" description="Disordered" evidence="1">
    <location>
        <begin position="55"/>
        <end position="84"/>
    </location>
</feature>
<dbReference type="Proteomes" id="UP001221757">
    <property type="component" value="Unassembled WGS sequence"/>
</dbReference>
<name>A0AAD7D4X5_MYCRO</name>
<proteinExistence type="predicted"/>